<protein>
    <submittedName>
        <fullName evidence="4">Related to short-chain dehydrogenase involved in D-alanine esterification of lipoteichoic acid and wall teichoic acid (D-alanine transfer protein)</fullName>
    </submittedName>
</protein>
<dbReference type="InterPro" id="IPR036291">
    <property type="entry name" value="NAD(P)-bd_dom_sf"/>
</dbReference>
<dbReference type="Pfam" id="PF00106">
    <property type="entry name" value="adh_short"/>
    <property type="match status" value="1"/>
</dbReference>
<dbReference type="Proteomes" id="UP000178912">
    <property type="component" value="Unassembled WGS sequence"/>
</dbReference>
<gene>
    <name evidence="4" type="ORF">RAG0_05556</name>
</gene>
<proteinExistence type="inferred from homology"/>
<dbReference type="GO" id="GO:0016491">
    <property type="term" value="F:oxidoreductase activity"/>
    <property type="evidence" value="ECO:0007669"/>
    <property type="project" value="UniProtKB-KW"/>
</dbReference>
<reference evidence="5" key="1">
    <citation type="submission" date="2016-03" db="EMBL/GenBank/DDBJ databases">
        <authorList>
            <person name="Guldener U."/>
        </authorList>
    </citation>
    <scope>NUCLEOTIDE SEQUENCE [LARGE SCALE GENOMIC DNA]</scope>
    <source>
        <strain evidence="5">04CH-RAC-A.6.1</strain>
    </source>
</reference>
<dbReference type="InterPro" id="IPR020904">
    <property type="entry name" value="Sc_DH/Rdtase_CS"/>
</dbReference>
<evidence type="ECO:0000256" key="1">
    <source>
        <dbReference type="ARBA" id="ARBA00006484"/>
    </source>
</evidence>
<accession>A0A1E1KDI7</accession>
<evidence type="ECO:0000313" key="5">
    <source>
        <dbReference type="Proteomes" id="UP000178912"/>
    </source>
</evidence>
<dbReference type="SUPFAM" id="SSF51735">
    <property type="entry name" value="NAD(P)-binding Rossmann-fold domains"/>
    <property type="match status" value="1"/>
</dbReference>
<dbReference type="Gene3D" id="3.40.50.720">
    <property type="entry name" value="NAD(P)-binding Rossmann-like Domain"/>
    <property type="match status" value="1"/>
</dbReference>
<comment type="similarity">
    <text evidence="1">Belongs to the short-chain dehydrogenases/reductases (SDR) family.</text>
</comment>
<organism evidence="4 5">
    <name type="scientific">Rhynchosporium agropyri</name>
    <dbReference type="NCBI Taxonomy" id="914238"/>
    <lineage>
        <taxon>Eukaryota</taxon>
        <taxon>Fungi</taxon>
        <taxon>Dikarya</taxon>
        <taxon>Ascomycota</taxon>
        <taxon>Pezizomycotina</taxon>
        <taxon>Leotiomycetes</taxon>
        <taxon>Helotiales</taxon>
        <taxon>Ploettnerulaceae</taxon>
        <taxon>Rhynchosporium</taxon>
    </lineage>
</organism>
<evidence type="ECO:0000313" key="4">
    <source>
        <dbReference type="EMBL" id="CZS96115.1"/>
    </source>
</evidence>
<dbReference type="PROSITE" id="PS00061">
    <property type="entry name" value="ADH_SHORT"/>
    <property type="match status" value="1"/>
</dbReference>
<dbReference type="AlphaFoldDB" id="A0A1E1KDI7"/>
<dbReference type="PANTHER" id="PTHR43669">
    <property type="entry name" value="5-KETO-D-GLUCONATE 5-REDUCTASE"/>
    <property type="match status" value="1"/>
</dbReference>
<sequence length="268" mass="29138">MTLEFPHSTVLITGATSGIGLALAEKLLSNGSHVIVTGRREENLRQLQEKHGKERVSIYVFDVNELEKIPEFVREIIATHPTLSSIILNSGIQRRLDFTSPSTISLDSVSAELTTNYISPIHFITAFLPHLTDLSEKEGKKTSLVFTTSGLALVPIVRCPGYCASKAAMHHLIMCLREQLSSIPLLKVIEILPPAVQTELHDSKHQPDITDGASIGMPLSEFTDEAWAGLCAGETAIPVGMAKRGYEGLEVGRQKAFRGMVEGGIGKL</sequence>
<keyword evidence="3" id="KW-0560">Oxidoreductase</keyword>
<name>A0A1E1KDI7_9HELO</name>
<evidence type="ECO:0000256" key="3">
    <source>
        <dbReference type="ARBA" id="ARBA00023002"/>
    </source>
</evidence>
<keyword evidence="2" id="KW-0521">NADP</keyword>
<dbReference type="PRINTS" id="PR00081">
    <property type="entry name" value="GDHRDH"/>
</dbReference>
<dbReference type="InterPro" id="IPR002347">
    <property type="entry name" value="SDR_fam"/>
</dbReference>
<keyword evidence="5" id="KW-1185">Reference proteome</keyword>
<dbReference type="PANTHER" id="PTHR43669:SF11">
    <property type="entry name" value="SHORT-CHAIN DEHYDROGENASE_OXIDOREDUCTASE"/>
    <property type="match status" value="1"/>
</dbReference>
<dbReference type="OrthoDB" id="37659at2759"/>
<dbReference type="EMBL" id="FJUX01000025">
    <property type="protein sequence ID" value="CZS96115.1"/>
    <property type="molecule type" value="Genomic_DNA"/>
</dbReference>
<evidence type="ECO:0000256" key="2">
    <source>
        <dbReference type="ARBA" id="ARBA00022857"/>
    </source>
</evidence>